<dbReference type="CDD" id="cd09274">
    <property type="entry name" value="RNase_HI_RT_Ty3"/>
    <property type="match status" value="1"/>
</dbReference>
<dbReference type="GO" id="GO:0004519">
    <property type="term" value="F:endonuclease activity"/>
    <property type="evidence" value="ECO:0007669"/>
    <property type="project" value="UniProtKB-KW"/>
</dbReference>
<evidence type="ECO:0000256" key="6">
    <source>
        <dbReference type="ARBA" id="ARBA00022918"/>
    </source>
</evidence>
<evidence type="ECO:0000256" key="1">
    <source>
        <dbReference type="ARBA" id="ARBA00022679"/>
    </source>
</evidence>
<keyword evidence="1" id="KW-0808">Transferase</keyword>
<organism evidence="8 9">
    <name type="scientific">Phytophthora palmivora</name>
    <dbReference type="NCBI Taxonomy" id="4796"/>
    <lineage>
        <taxon>Eukaryota</taxon>
        <taxon>Sar</taxon>
        <taxon>Stramenopiles</taxon>
        <taxon>Oomycota</taxon>
        <taxon>Peronosporomycetes</taxon>
        <taxon>Peronosporales</taxon>
        <taxon>Peronosporaceae</taxon>
        <taxon>Phytophthora</taxon>
    </lineage>
</organism>
<keyword evidence="6" id="KW-0695">RNA-directed DNA polymerase</keyword>
<evidence type="ECO:0000313" key="8">
    <source>
        <dbReference type="EMBL" id="POM62928.1"/>
    </source>
</evidence>
<dbReference type="PANTHER" id="PTHR34072">
    <property type="entry name" value="ENZYMATIC POLYPROTEIN-RELATED"/>
    <property type="match status" value="1"/>
</dbReference>
<keyword evidence="4" id="KW-0255">Endonuclease</keyword>
<keyword evidence="3" id="KW-0540">Nuclease</keyword>
<dbReference type="InterPro" id="IPR043502">
    <property type="entry name" value="DNA/RNA_pol_sf"/>
</dbReference>
<evidence type="ECO:0000256" key="2">
    <source>
        <dbReference type="ARBA" id="ARBA00022695"/>
    </source>
</evidence>
<dbReference type="PANTHER" id="PTHR34072:SF56">
    <property type="entry name" value="REVERSE TRANSCRIPTASE_RETROTRANSPOSON-DERIVED PROTEIN RNASE H-LIKE DOMAIN-CONTAINING PROTEIN"/>
    <property type="match status" value="1"/>
</dbReference>
<gene>
    <name evidence="8" type="ORF">PHPALM_27854</name>
</gene>
<comment type="caution">
    <text evidence="8">The sequence shown here is derived from an EMBL/GenBank/DDBJ whole genome shotgun (WGS) entry which is preliminary data.</text>
</comment>
<accession>A0A2P4XBL1</accession>
<keyword evidence="5" id="KW-0378">Hydrolase</keyword>
<proteinExistence type="predicted"/>
<keyword evidence="2" id="KW-0548">Nucleotidyltransferase</keyword>
<keyword evidence="9" id="KW-1185">Reference proteome</keyword>
<dbReference type="SUPFAM" id="SSF56672">
    <property type="entry name" value="DNA/RNA polymerases"/>
    <property type="match status" value="1"/>
</dbReference>
<reference evidence="8 9" key="1">
    <citation type="journal article" date="2017" name="Genome Biol. Evol.">
        <title>Phytophthora megakarya and P. palmivora, closely related causal agents of cacao black pod rot, underwent increases in genome sizes and gene numbers by different mechanisms.</title>
        <authorList>
            <person name="Ali S.S."/>
            <person name="Shao J."/>
            <person name="Lary D.J."/>
            <person name="Kronmiller B."/>
            <person name="Shen D."/>
            <person name="Strem M.D."/>
            <person name="Amoako-Attah I."/>
            <person name="Akrofi A.Y."/>
            <person name="Begoude B.A."/>
            <person name="Ten Hoopen G.M."/>
            <person name="Coulibaly K."/>
            <person name="Kebe B.I."/>
            <person name="Melnick R.L."/>
            <person name="Guiltinan M.J."/>
            <person name="Tyler B.M."/>
            <person name="Meinhardt L.W."/>
            <person name="Bailey B.A."/>
        </authorList>
    </citation>
    <scope>NUCLEOTIDE SEQUENCE [LARGE SCALE GENOMIC DNA]</scope>
    <source>
        <strain evidence="9">sbr112.9</strain>
    </source>
</reference>
<evidence type="ECO:0000256" key="3">
    <source>
        <dbReference type="ARBA" id="ARBA00022722"/>
    </source>
</evidence>
<evidence type="ECO:0000313" key="9">
    <source>
        <dbReference type="Proteomes" id="UP000237271"/>
    </source>
</evidence>
<dbReference type="GO" id="GO:0003964">
    <property type="term" value="F:RNA-directed DNA polymerase activity"/>
    <property type="evidence" value="ECO:0007669"/>
    <property type="project" value="UniProtKB-KW"/>
</dbReference>
<dbReference type="AlphaFoldDB" id="A0A2P4XBL1"/>
<name>A0A2P4XBL1_9STRA</name>
<dbReference type="InterPro" id="IPR041373">
    <property type="entry name" value="RT_RNaseH"/>
</dbReference>
<protein>
    <submittedName>
        <fullName evidence="8">Pol protein</fullName>
    </submittedName>
</protein>
<dbReference type="GO" id="GO:0016787">
    <property type="term" value="F:hydrolase activity"/>
    <property type="evidence" value="ECO:0007669"/>
    <property type="project" value="UniProtKB-KW"/>
</dbReference>
<evidence type="ECO:0000256" key="4">
    <source>
        <dbReference type="ARBA" id="ARBA00022759"/>
    </source>
</evidence>
<sequence>MLYLRVSWSCSGPLDLYLSPSGEHGWDEKQHQYAFDTIKESLPYAPVLALPDEKSHSASFVMLLTMKLAVRGCKRTMKDANASLQSKQLEATERNYPVHDTDLLAMKYSLVKFRVHLLAFRSFVIYTDHASLRTATTSTHLSQRMAGWLSFFAEYYFRDEYKPSKFNVFADALSRRPDFELANVSQVTKDRYDRIRLAYQVDENYTPLNTKVDRFSPRQWAQLHLYKLADGLLHYRVDPEDPPRIIVSNDEDLKNDIFLERMLRRGVTTLAERRSTKRSLRHLGGPACTNE</sequence>
<evidence type="ECO:0000259" key="7">
    <source>
        <dbReference type="Pfam" id="PF17917"/>
    </source>
</evidence>
<dbReference type="OrthoDB" id="107409at2759"/>
<dbReference type="Proteomes" id="UP000237271">
    <property type="component" value="Unassembled WGS sequence"/>
</dbReference>
<evidence type="ECO:0000256" key="5">
    <source>
        <dbReference type="ARBA" id="ARBA00022801"/>
    </source>
</evidence>
<dbReference type="EMBL" id="NCKW01015481">
    <property type="protein sequence ID" value="POM62928.1"/>
    <property type="molecule type" value="Genomic_DNA"/>
</dbReference>
<dbReference type="Pfam" id="PF17917">
    <property type="entry name" value="RT_RNaseH"/>
    <property type="match status" value="1"/>
</dbReference>
<feature type="domain" description="Reverse transcriptase RNase H-like" evidence="7">
    <location>
        <begin position="85"/>
        <end position="155"/>
    </location>
</feature>